<evidence type="ECO:0000256" key="14">
    <source>
        <dbReference type="RuleBase" id="RU363036"/>
    </source>
</evidence>
<keyword evidence="11 14" id="KW-0030">Aminoacyl-tRNA synthetase</keyword>
<feature type="compositionally biased region" description="Basic and acidic residues" evidence="15">
    <location>
        <begin position="61"/>
        <end position="74"/>
    </location>
</feature>
<sequence>MDADSLVAAIVAKGNEVRDLKAKKEDVKAQVAELIALKKQYKDTTGNEYQPPAAPAKAKAPKSEEPKKEGDGKSKSQLKKEKKLAEKAAAPKEAKSKAKAAKPAKPSATARPAEASPAPLDTDLLARQAKFAHYTAVNGDANAQKVTPWDVEAEGGVDYDKLIVTFGTSQLTKDLVARIEKLTGVRAHRYLRRGYFFSHRELNEILDHYEKGNKFYLYTGRGPSSGSLHMGHLIPFTFTAWLQKVFDVPLVIQLTDDEKYLFKEQTLAESDFMANENAKDIIACGFDPTKTFIFKNSEYIGTLYPEVLKIQKCVTYNQVRGIFGFSGSDNIGKSSFPAIQAAPSFPQCFPVPFGGRTDLRCLIPCAIDQDPYFRMTRDVAPRIGYAKPALILSKFFPALEGATTKMSSSGPSPTIFVSDSADVVADKIRRYAFSGGGETKADHEKYGANLAVDIPYQYLTFLLEDDAELAAIAKEYGEGRMMSGQVKDKLIEIVNASNADFQAKRAAITDEQVRHFMTVRPLQF</sequence>
<evidence type="ECO:0000256" key="11">
    <source>
        <dbReference type="ARBA" id="ARBA00023146"/>
    </source>
</evidence>
<evidence type="ECO:0000256" key="7">
    <source>
        <dbReference type="ARBA" id="ARBA00022598"/>
    </source>
</evidence>
<dbReference type="PANTHER" id="PTHR10055">
    <property type="entry name" value="TRYPTOPHANYL-TRNA SYNTHETASE"/>
    <property type="match status" value="1"/>
</dbReference>
<dbReference type="PROSITE" id="PS00178">
    <property type="entry name" value="AA_TRNA_LIGASE_I"/>
    <property type="match status" value="1"/>
</dbReference>
<dbReference type="SUPFAM" id="SSF52374">
    <property type="entry name" value="Nucleotidylyl transferase"/>
    <property type="match status" value="1"/>
</dbReference>
<dbReference type="EC" id="6.1.1.2" evidence="3"/>
<dbReference type="Gene3D" id="1.10.287.10">
    <property type="entry name" value="S15/NS1, RNA-binding"/>
    <property type="match status" value="1"/>
</dbReference>
<name>A0A1V9YMW1_ACHHY</name>
<evidence type="ECO:0000256" key="2">
    <source>
        <dbReference type="ARBA" id="ARBA00005594"/>
    </source>
</evidence>
<dbReference type="InterPro" id="IPR002306">
    <property type="entry name" value="Trp-tRNA-ligase"/>
</dbReference>
<organism evidence="17 18">
    <name type="scientific">Achlya hypogyna</name>
    <name type="common">Oomycete</name>
    <name type="synonym">Protoachlya hypogyna</name>
    <dbReference type="NCBI Taxonomy" id="1202772"/>
    <lineage>
        <taxon>Eukaryota</taxon>
        <taxon>Sar</taxon>
        <taxon>Stramenopiles</taxon>
        <taxon>Oomycota</taxon>
        <taxon>Saprolegniomycetes</taxon>
        <taxon>Saprolegniales</taxon>
        <taxon>Achlyaceae</taxon>
        <taxon>Achlya</taxon>
    </lineage>
</organism>
<evidence type="ECO:0000256" key="12">
    <source>
        <dbReference type="ARBA" id="ARBA00030268"/>
    </source>
</evidence>
<evidence type="ECO:0000256" key="3">
    <source>
        <dbReference type="ARBA" id="ARBA00013161"/>
    </source>
</evidence>
<evidence type="ECO:0000256" key="15">
    <source>
        <dbReference type="SAM" id="MobiDB-lite"/>
    </source>
</evidence>
<accession>A0A1V9YMW1</accession>
<evidence type="ECO:0000256" key="1">
    <source>
        <dbReference type="ARBA" id="ARBA00004496"/>
    </source>
</evidence>
<dbReference type="Gene3D" id="3.40.50.620">
    <property type="entry name" value="HUPs"/>
    <property type="match status" value="1"/>
</dbReference>
<feature type="compositionally biased region" description="Basic and acidic residues" evidence="15">
    <location>
        <begin position="83"/>
        <end position="96"/>
    </location>
</feature>
<dbReference type="Proteomes" id="UP000243579">
    <property type="component" value="Unassembled WGS sequence"/>
</dbReference>
<keyword evidence="6" id="KW-0597">Phosphoprotein</keyword>
<dbReference type="EMBL" id="JNBR01001471">
    <property type="protein sequence ID" value="OQR87027.1"/>
    <property type="molecule type" value="Genomic_DNA"/>
</dbReference>
<dbReference type="PROSITE" id="PS51185">
    <property type="entry name" value="WHEP_TRS_2"/>
    <property type="match status" value="1"/>
</dbReference>
<evidence type="ECO:0000259" key="16">
    <source>
        <dbReference type="PROSITE" id="PS51185"/>
    </source>
</evidence>
<dbReference type="InterPro" id="IPR001412">
    <property type="entry name" value="aa-tRNA-synth_I_CS"/>
</dbReference>
<dbReference type="STRING" id="1202772.A0A1V9YMW1"/>
<comment type="caution">
    <text evidence="17">The sequence shown here is derived from an EMBL/GenBank/DDBJ whole genome shotgun (WGS) entry which is preliminary data.</text>
</comment>
<keyword evidence="7 14" id="KW-0436">Ligase</keyword>
<evidence type="ECO:0000313" key="18">
    <source>
        <dbReference type="Proteomes" id="UP000243579"/>
    </source>
</evidence>
<evidence type="ECO:0000256" key="10">
    <source>
        <dbReference type="ARBA" id="ARBA00022917"/>
    </source>
</evidence>
<dbReference type="PRINTS" id="PR01039">
    <property type="entry name" value="TRNASYNTHTRP"/>
</dbReference>
<dbReference type="InterPro" id="IPR002305">
    <property type="entry name" value="aa-tRNA-synth_Ic"/>
</dbReference>
<dbReference type="GO" id="GO:0005524">
    <property type="term" value="F:ATP binding"/>
    <property type="evidence" value="ECO:0007669"/>
    <property type="project" value="UniProtKB-KW"/>
</dbReference>
<reference evidence="17 18" key="1">
    <citation type="journal article" date="2014" name="Genome Biol. Evol.">
        <title>The secreted proteins of Achlya hypogyna and Thraustotheca clavata identify the ancestral oomycete secretome and reveal gene acquisitions by horizontal gene transfer.</title>
        <authorList>
            <person name="Misner I."/>
            <person name="Blouin N."/>
            <person name="Leonard G."/>
            <person name="Richards T.A."/>
            <person name="Lane C.E."/>
        </authorList>
    </citation>
    <scope>NUCLEOTIDE SEQUENCE [LARGE SCALE GENOMIC DNA]</scope>
    <source>
        <strain evidence="17 18">ATCC 48635</strain>
    </source>
</reference>
<keyword evidence="9 14" id="KW-0067">ATP-binding</keyword>
<dbReference type="SUPFAM" id="SSF47060">
    <property type="entry name" value="S15/NS1 RNA-binding domain"/>
    <property type="match status" value="1"/>
</dbReference>
<dbReference type="Pfam" id="PF00458">
    <property type="entry name" value="WHEP-TRS"/>
    <property type="match status" value="1"/>
</dbReference>
<dbReference type="GO" id="GO:0006436">
    <property type="term" value="P:tryptophanyl-tRNA aminoacylation"/>
    <property type="evidence" value="ECO:0007669"/>
    <property type="project" value="InterPro"/>
</dbReference>
<dbReference type="OrthoDB" id="10261385at2759"/>
<protein>
    <recommendedName>
        <fullName evidence="4">Tryptophan--tRNA ligase, cytoplasmic</fullName>
        <ecNumber evidence="3">6.1.1.2</ecNumber>
    </recommendedName>
    <alternativeName>
        <fullName evidence="12">Tryptophanyl-tRNA synthetase</fullName>
    </alternativeName>
</protein>
<dbReference type="CDD" id="cd00806">
    <property type="entry name" value="TrpRS_core"/>
    <property type="match status" value="1"/>
</dbReference>
<evidence type="ECO:0000256" key="5">
    <source>
        <dbReference type="ARBA" id="ARBA00022490"/>
    </source>
</evidence>
<evidence type="ECO:0000256" key="8">
    <source>
        <dbReference type="ARBA" id="ARBA00022741"/>
    </source>
</evidence>
<keyword evidence="18" id="KW-1185">Reference proteome</keyword>
<keyword evidence="10 14" id="KW-0648">Protein biosynthesis</keyword>
<comment type="catalytic activity">
    <reaction evidence="13">
        <text>tRNA(Trp) + L-tryptophan + ATP = L-tryptophyl-tRNA(Trp) + AMP + diphosphate + H(+)</text>
        <dbReference type="Rhea" id="RHEA:24080"/>
        <dbReference type="Rhea" id="RHEA-COMP:9671"/>
        <dbReference type="Rhea" id="RHEA-COMP:9705"/>
        <dbReference type="ChEBI" id="CHEBI:15378"/>
        <dbReference type="ChEBI" id="CHEBI:30616"/>
        <dbReference type="ChEBI" id="CHEBI:33019"/>
        <dbReference type="ChEBI" id="CHEBI:57912"/>
        <dbReference type="ChEBI" id="CHEBI:78442"/>
        <dbReference type="ChEBI" id="CHEBI:78535"/>
        <dbReference type="ChEBI" id="CHEBI:456215"/>
        <dbReference type="EC" id="6.1.1.2"/>
    </reaction>
</comment>
<dbReference type="GO" id="GO:0004830">
    <property type="term" value="F:tryptophan-tRNA ligase activity"/>
    <property type="evidence" value="ECO:0007669"/>
    <property type="project" value="UniProtKB-EC"/>
</dbReference>
<dbReference type="FunFam" id="3.40.50.620:FF:000033">
    <property type="entry name" value="tryptophan--tRNA ligase, cytoplasmic"/>
    <property type="match status" value="1"/>
</dbReference>
<comment type="similarity">
    <text evidence="2 14">Belongs to the class-I aminoacyl-tRNA synthetase family.</text>
</comment>
<feature type="region of interest" description="Disordered" evidence="15">
    <location>
        <begin position="40"/>
        <end position="118"/>
    </location>
</feature>
<dbReference type="AlphaFoldDB" id="A0A1V9YMW1"/>
<dbReference type="GO" id="GO:0005737">
    <property type="term" value="C:cytoplasm"/>
    <property type="evidence" value="ECO:0007669"/>
    <property type="project" value="UniProtKB-SubCell"/>
</dbReference>
<dbReference type="Gene3D" id="1.10.240.10">
    <property type="entry name" value="Tyrosyl-Transfer RNA Synthetase"/>
    <property type="match status" value="1"/>
</dbReference>
<dbReference type="NCBIfam" id="TIGR00233">
    <property type="entry name" value="trpS"/>
    <property type="match status" value="1"/>
</dbReference>
<evidence type="ECO:0000256" key="4">
    <source>
        <dbReference type="ARBA" id="ARBA00013782"/>
    </source>
</evidence>
<comment type="subcellular location">
    <subcellularLocation>
        <location evidence="1">Cytoplasm</location>
    </subcellularLocation>
</comment>
<dbReference type="InterPro" id="IPR014729">
    <property type="entry name" value="Rossmann-like_a/b/a_fold"/>
</dbReference>
<keyword evidence="8 14" id="KW-0547">Nucleotide-binding</keyword>
<gene>
    <name evidence="17" type="ORF">ACHHYP_09651</name>
</gene>
<evidence type="ECO:0000313" key="17">
    <source>
        <dbReference type="EMBL" id="OQR87027.1"/>
    </source>
</evidence>
<dbReference type="SMART" id="SM00991">
    <property type="entry name" value="WHEP-TRS"/>
    <property type="match status" value="1"/>
</dbReference>
<evidence type="ECO:0000256" key="13">
    <source>
        <dbReference type="ARBA" id="ARBA00049929"/>
    </source>
</evidence>
<feature type="domain" description="WHEP-TRS" evidence="16">
    <location>
        <begin position="2"/>
        <end position="55"/>
    </location>
</feature>
<keyword evidence="5" id="KW-0963">Cytoplasm</keyword>
<evidence type="ECO:0000256" key="6">
    <source>
        <dbReference type="ARBA" id="ARBA00022553"/>
    </source>
</evidence>
<dbReference type="Pfam" id="PF00579">
    <property type="entry name" value="tRNA-synt_1b"/>
    <property type="match status" value="1"/>
</dbReference>
<dbReference type="InterPro" id="IPR000738">
    <property type="entry name" value="WHEP-TRS_dom"/>
</dbReference>
<dbReference type="InterPro" id="IPR009068">
    <property type="entry name" value="uS15_NS1_RNA-bd_sf"/>
</dbReference>
<dbReference type="FunFam" id="1.10.240.10:FF:000007">
    <property type="entry name" value="Tryptophan--tRNA ligase"/>
    <property type="match status" value="1"/>
</dbReference>
<proteinExistence type="inferred from homology"/>
<dbReference type="PANTHER" id="PTHR10055:SF1">
    <property type="entry name" value="TRYPTOPHAN--TRNA LIGASE, CYTOPLASMIC"/>
    <property type="match status" value="1"/>
</dbReference>
<evidence type="ECO:0000256" key="9">
    <source>
        <dbReference type="ARBA" id="ARBA00022840"/>
    </source>
</evidence>